<dbReference type="AlphaFoldDB" id="A0A0A1TNG8"/>
<proteinExistence type="predicted"/>
<dbReference type="EMBL" id="CDHN01000005">
    <property type="protein sequence ID" value="CEJ92793.1"/>
    <property type="molecule type" value="Genomic_DNA"/>
</dbReference>
<sequence length="152" mass="18276">MTETLKRIWDAQNLYDLERLIRGRRPRTEPPLAFTIDLHSDQLPTVSFRYALWHPHDGLDLTRHWLHLCRAYLIAANTEWHDDWVTLMDHLDVQSGNPMDWSLAIQTLGVRMPRVREWSRIAREFMCGRRLSRPFIDRYGVLDTIRELRDQR</sequence>
<organism evidence="1 2">
    <name type="scientific">[Torrubiella] hemipterigena</name>
    <dbReference type="NCBI Taxonomy" id="1531966"/>
    <lineage>
        <taxon>Eukaryota</taxon>
        <taxon>Fungi</taxon>
        <taxon>Dikarya</taxon>
        <taxon>Ascomycota</taxon>
        <taxon>Pezizomycotina</taxon>
        <taxon>Sordariomycetes</taxon>
        <taxon>Hypocreomycetidae</taxon>
        <taxon>Hypocreales</taxon>
        <taxon>Clavicipitaceae</taxon>
        <taxon>Clavicipitaceae incertae sedis</taxon>
        <taxon>'Torrubiella' clade</taxon>
    </lineage>
</organism>
<evidence type="ECO:0000313" key="2">
    <source>
        <dbReference type="Proteomes" id="UP000039046"/>
    </source>
</evidence>
<dbReference type="OrthoDB" id="412402at2759"/>
<accession>A0A0A1TNG8</accession>
<keyword evidence="2" id="KW-1185">Reference proteome</keyword>
<dbReference type="Proteomes" id="UP000039046">
    <property type="component" value="Unassembled WGS sequence"/>
</dbReference>
<dbReference type="HOGENOM" id="CLU_1723611_0_0_1"/>
<reference evidence="1 2" key="1">
    <citation type="journal article" date="2015" name="Genome Announc.">
        <title>Draft Genome Sequence and Gene Annotation of the Entomopathogenic Fungus Verticillium hemipterigenum.</title>
        <authorList>
            <person name="Horn F."/>
            <person name="Habel A."/>
            <person name="Scharf D.H."/>
            <person name="Dworschak J."/>
            <person name="Brakhage A.A."/>
            <person name="Guthke R."/>
            <person name="Hertweck C."/>
            <person name="Linde J."/>
        </authorList>
    </citation>
    <scope>NUCLEOTIDE SEQUENCE [LARGE SCALE GENOMIC DNA]</scope>
</reference>
<gene>
    <name evidence="1" type="ORF">VHEMI08423</name>
</gene>
<evidence type="ECO:0000313" key="1">
    <source>
        <dbReference type="EMBL" id="CEJ92793.1"/>
    </source>
</evidence>
<name>A0A0A1TNG8_9HYPO</name>
<protein>
    <submittedName>
        <fullName evidence="1">Uncharacterized protein</fullName>
    </submittedName>
</protein>